<organism evidence="2 3">
    <name type="scientific">Haladaptatus litoreus</name>
    <dbReference type="NCBI Taxonomy" id="553468"/>
    <lineage>
        <taxon>Archaea</taxon>
        <taxon>Methanobacteriati</taxon>
        <taxon>Methanobacteriota</taxon>
        <taxon>Stenosarchaea group</taxon>
        <taxon>Halobacteria</taxon>
        <taxon>Halobacteriales</taxon>
        <taxon>Haladaptataceae</taxon>
        <taxon>Haladaptatus</taxon>
    </lineage>
</organism>
<evidence type="ECO:0000256" key="1">
    <source>
        <dbReference type="SAM" id="MobiDB-lite"/>
    </source>
</evidence>
<name>A0A1N7DMV9_9EURY</name>
<feature type="compositionally biased region" description="Basic residues" evidence="1">
    <location>
        <begin position="8"/>
        <end position="26"/>
    </location>
</feature>
<feature type="region of interest" description="Disordered" evidence="1">
    <location>
        <begin position="1"/>
        <end position="26"/>
    </location>
</feature>
<gene>
    <name evidence="2" type="ORF">SAMN05421858_3765</name>
</gene>
<accession>A0A1N7DMV9</accession>
<keyword evidence="3" id="KW-1185">Reference proteome</keyword>
<protein>
    <submittedName>
        <fullName evidence="2">Uncharacterized protein</fullName>
    </submittedName>
</protein>
<evidence type="ECO:0000313" key="2">
    <source>
        <dbReference type="EMBL" id="SIR77164.1"/>
    </source>
</evidence>
<dbReference type="AlphaFoldDB" id="A0A1N7DMV9"/>
<dbReference type="Proteomes" id="UP000186914">
    <property type="component" value="Unassembled WGS sequence"/>
</dbReference>
<sequence length="165" mass="18298">MRFQTHPWQRRGGLHTAGSRRMKGGRGWHRTRLSCVNYSVLPRSGLPAPRLLRTELPVSVSERAETISTASTRTPFSCGPSEPLVLRTVPDSAGDFPLQAVRSVPLLPDGHSATTSSARHLSRLNTGRIAVSVLLHRPDESSKALAYSESNRRQRVYPLPTHFVR</sequence>
<evidence type="ECO:0000313" key="3">
    <source>
        <dbReference type="Proteomes" id="UP000186914"/>
    </source>
</evidence>
<proteinExistence type="predicted"/>
<dbReference type="EMBL" id="FTNO01000004">
    <property type="protein sequence ID" value="SIR77164.1"/>
    <property type="molecule type" value="Genomic_DNA"/>
</dbReference>
<reference evidence="3" key="1">
    <citation type="submission" date="2017-01" db="EMBL/GenBank/DDBJ databases">
        <authorList>
            <person name="Varghese N."/>
            <person name="Submissions S."/>
        </authorList>
    </citation>
    <scope>NUCLEOTIDE SEQUENCE [LARGE SCALE GENOMIC DNA]</scope>
    <source>
        <strain evidence="3">CGMCC 1.7737</strain>
    </source>
</reference>